<dbReference type="PANTHER" id="PTHR36178">
    <property type="entry name" value="SLR0625 PROTEIN"/>
    <property type="match status" value="1"/>
</dbReference>
<feature type="transmembrane region" description="Helical" evidence="1">
    <location>
        <begin position="295"/>
        <end position="312"/>
    </location>
</feature>
<evidence type="ECO:0000256" key="1">
    <source>
        <dbReference type="SAM" id="Phobius"/>
    </source>
</evidence>
<evidence type="ECO:0000313" key="3">
    <source>
        <dbReference type="Proteomes" id="UP001178507"/>
    </source>
</evidence>
<dbReference type="PANTHER" id="PTHR36178:SF1">
    <property type="entry name" value="SODIUM_GLUTAMATE SYMPORTER"/>
    <property type="match status" value="1"/>
</dbReference>
<reference evidence="2" key="1">
    <citation type="submission" date="2023-08" db="EMBL/GenBank/DDBJ databases">
        <authorList>
            <person name="Chen Y."/>
            <person name="Shah S."/>
            <person name="Dougan E. K."/>
            <person name="Thang M."/>
            <person name="Chan C."/>
        </authorList>
    </citation>
    <scope>NUCLEOTIDE SEQUENCE</scope>
</reference>
<dbReference type="GO" id="GO:0015501">
    <property type="term" value="F:glutamate:sodium symporter activity"/>
    <property type="evidence" value="ECO:0007669"/>
    <property type="project" value="InterPro"/>
</dbReference>
<name>A0AA36HKT8_9DINO</name>
<feature type="transmembrane region" description="Helical" evidence="1">
    <location>
        <begin position="381"/>
        <end position="406"/>
    </location>
</feature>
<keyword evidence="1" id="KW-1133">Transmembrane helix</keyword>
<protein>
    <recommendedName>
        <fullName evidence="4">Sodium/glutamate symporter</fullName>
    </recommendedName>
</protein>
<proteinExistence type="inferred from homology"/>
<gene>
    <name evidence="2" type="ORF">EVOR1521_LOCUS698</name>
</gene>
<evidence type="ECO:0000313" key="2">
    <source>
        <dbReference type="EMBL" id="CAJ1370053.1"/>
    </source>
</evidence>
<dbReference type="GO" id="GO:0016020">
    <property type="term" value="C:membrane"/>
    <property type="evidence" value="ECO:0007669"/>
    <property type="project" value="InterPro"/>
</dbReference>
<dbReference type="Proteomes" id="UP001178507">
    <property type="component" value="Unassembled WGS sequence"/>
</dbReference>
<dbReference type="HAMAP" id="MF_02062">
    <property type="entry name" value="GltS"/>
    <property type="match status" value="1"/>
</dbReference>
<feature type="transmembrane region" description="Helical" evidence="1">
    <location>
        <begin position="345"/>
        <end position="369"/>
    </location>
</feature>
<dbReference type="Pfam" id="PF03616">
    <property type="entry name" value="Glt_symporter"/>
    <property type="match status" value="1"/>
</dbReference>
<keyword evidence="3" id="KW-1185">Reference proteome</keyword>
<dbReference type="NCBIfam" id="TIGR00210">
    <property type="entry name" value="gltS"/>
    <property type="match status" value="1"/>
</dbReference>
<feature type="transmembrane region" description="Helical" evidence="1">
    <location>
        <begin position="101"/>
        <end position="127"/>
    </location>
</feature>
<sequence>MDVTAAADPIVIDSFAAFTLGIIVYFLGAKLTKRFSLLSSYSIPEPVSGGLAAAFCALVIVVATGRTIEYDLSVRDFLLVYFFTTVGLNARVSDLARGGPILAVMLALTLVFMLVQNGVGAAGALLFGMPSQSGVLLGTASLIGGHGTAIAWGPTIASQYGVAGAAELGIASATVGLILASILGGPIAKYLITKNSLTASDGEDADEPHEAAATDETRSAINHVEIMRCILWIHVAIVIGYSAHESLLAAGLKLPLFVPCLISGIVLSNVVPLIFRKARAPAGTQSMDLINEFSLSVFLSMSLMSMELWTLAGSAGVLAVTMLLQAAAATVFIVLVVFRVMGRNYFAAVLSAGFAGFALGATPTAIANMKAVTQRYGPSPLAFIVLPLISAFFVDLANAFIIQWFLGLG</sequence>
<feature type="transmembrane region" description="Helical" evidence="1">
    <location>
        <begin position="256"/>
        <end position="275"/>
    </location>
</feature>
<dbReference type="AlphaFoldDB" id="A0AA36HKT8"/>
<accession>A0AA36HKT8</accession>
<dbReference type="InterPro" id="IPR004445">
    <property type="entry name" value="GltS"/>
</dbReference>
<feature type="transmembrane region" description="Helical" evidence="1">
    <location>
        <begin position="160"/>
        <end position="184"/>
    </location>
</feature>
<dbReference type="GO" id="GO:0015813">
    <property type="term" value="P:L-glutamate transmembrane transport"/>
    <property type="evidence" value="ECO:0007669"/>
    <property type="project" value="InterPro"/>
</dbReference>
<keyword evidence="1" id="KW-0472">Membrane</keyword>
<organism evidence="2 3">
    <name type="scientific">Effrenium voratum</name>
    <dbReference type="NCBI Taxonomy" id="2562239"/>
    <lineage>
        <taxon>Eukaryota</taxon>
        <taxon>Sar</taxon>
        <taxon>Alveolata</taxon>
        <taxon>Dinophyceae</taxon>
        <taxon>Suessiales</taxon>
        <taxon>Symbiodiniaceae</taxon>
        <taxon>Effrenium</taxon>
    </lineage>
</organism>
<feature type="transmembrane region" description="Helical" evidence="1">
    <location>
        <begin position="49"/>
        <end position="68"/>
    </location>
</feature>
<keyword evidence="1" id="KW-0812">Transmembrane</keyword>
<dbReference type="EMBL" id="CAUJNA010000001">
    <property type="protein sequence ID" value="CAJ1370053.1"/>
    <property type="molecule type" value="Genomic_DNA"/>
</dbReference>
<evidence type="ECO:0008006" key="4">
    <source>
        <dbReference type="Google" id="ProtNLM"/>
    </source>
</evidence>
<feature type="transmembrane region" description="Helical" evidence="1">
    <location>
        <begin position="134"/>
        <end position="154"/>
    </location>
</feature>
<feature type="transmembrane region" description="Helical" evidence="1">
    <location>
        <begin position="226"/>
        <end position="244"/>
    </location>
</feature>
<comment type="caution">
    <text evidence="2">The sequence shown here is derived from an EMBL/GenBank/DDBJ whole genome shotgun (WGS) entry which is preliminary data.</text>
</comment>
<feature type="transmembrane region" description="Helical" evidence="1">
    <location>
        <begin position="6"/>
        <end position="28"/>
    </location>
</feature>
<feature type="transmembrane region" description="Helical" evidence="1">
    <location>
        <begin position="318"/>
        <end position="338"/>
    </location>
</feature>